<keyword evidence="4" id="KW-0472">Membrane</keyword>
<dbReference type="STRING" id="3821.A0A151T0G9"/>
<dbReference type="Gramene" id="C.cajan_22295.t">
    <property type="protein sequence ID" value="C.cajan_22295.t"/>
    <property type="gene ID" value="C.cajan_22295"/>
</dbReference>
<dbReference type="AlphaFoldDB" id="A0A151T0G9"/>
<keyword evidence="3" id="KW-1003">Cell membrane</keyword>
<dbReference type="SMART" id="SM00499">
    <property type="entry name" value="AAI"/>
    <property type="match status" value="1"/>
</dbReference>
<reference evidence="12 13" key="1">
    <citation type="journal article" date="2012" name="Nat. Biotechnol.">
        <title>Draft genome sequence of pigeonpea (Cajanus cajan), an orphan legume crop of resource-poor farmers.</title>
        <authorList>
            <person name="Varshney R.K."/>
            <person name="Chen W."/>
            <person name="Li Y."/>
            <person name="Bharti A.K."/>
            <person name="Saxena R.K."/>
            <person name="Schlueter J.A."/>
            <person name="Donoghue M.T."/>
            <person name="Azam S."/>
            <person name="Fan G."/>
            <person name="Whaley A.M."/>
            <person name="Farmer A.D."/>
            <person name="Sheridan J."/>
            <person name="Iwata A."/>
            <person name="Tuteja R."/>
            <person name="Penmetsa R.V."/>
            <person name="Wu W."/>
            <person name="Upadhyaya H.D."/>
            <person name="Yang S.P."/>
            <person name="Shah T."/>
            <person name="Saxena K.B."/>
            <person name="Michael T."/>
            <person name="McCombie W.R."/>
            <person name="Yang B."/>
            <person name="Zhang G."/>
            <person name="Yang H."/>
            <person name="Wang J."/>
            <person name="Spillane C."/>
            <person name="Cook D.R."/>
            <person name="May G.D."/>
            <person name="Xu X."/>
            <person name="Jackson S.A."/>
        </authorList>
    </citation>
    <scope>NUCLEOTIDE SEQUENCE [LARGE SCALE GENOMIC DNA]</scope>
    <source>
        <strain evidence="13">cv. Asha</strain>
    </source>
</reference>
<dbReference type="CDD" id="cd00010">
    <property type="entry name" value="AAI_LTSS"/>
    <property type="match status" value="1"/>
</dbReference>
<dbReference type="GO" id="GO:0005886">
    <property type="term" value="C:plasma membrane"/>
    <property type="evidence" value="ECO:0007669"/>
    <property type="project" value="UniProtKB-SubCell"/>
</dbReference>
<dbReference type="FunFam" id="1.10.110.10:FF:000001">
    <property type="entry name" value="Bifunctional inhibitor/lipid-transfer protein/seed storage 2S albumin superfamily protein"/>
    <property type="match status" value="1"/>
</dbReference>
<name>A0A151T0G9_CAJCA</name>
<proteinExistence type="inferred from homology"/>
<evidence type="ECO:0000256" key="10">
    <source>
        <dbReference type="SAM" id="SignalP"/>
    </source>
</evidence>
<dbReference type="InterPro" id="IPR036312">
    <property type="entry name" value="Bifun_inhib/LTP/seed_sf"/>
</dbReference>
<evidence type="ECO:0000256" key="3">
    <source>
        <dbReference type="ARBA" id="ARBA00022475"/>
    </source>
</evidence>
<dbReference type="GO" id="GO:0098552">
    <property type="term" value="C:side of membrane"/>
    <property type="evidence" value="ECO:0007669"/>
    <property type="project" value="UniProtKB-KW"/>
</dbReference>
<feature type="signal peptide" evidence="10">
    <location>
        <begin position="1"/>
        <end position="27"/>
    </location>
</feature>
<comment type="similarity">
    <text evidence="2">Belongs to the plant LTP family.</text>
</comment>
<evidence type="ECO:0000313" key="12">
    <source>
        <dbReference type="EMBL" id="KYP60546.1"/>
    </source>
</evidence>
<dbReference type="PANTHER" id="PTHR33044">
    <property type="entry name" value="BIFUNCTIONAL INHIBITOR/LIPID-TRANSFER PROTEIN/SEED STORAGE 2S ALBUMIN SUPERFAMILY PROTEIN-RELATED"/>
    <property type="match status" value="1"/>
</dbReference>
<evidence type="ECO:0000256" key="6">
    <source>
        <dbReference type="ARBA" id="ARBA00023157"/>
    </source>
</evidence>
<keyword evidence="7" id="KW-0325">Glycoprotein</keyword>
<keyword evidence="5 10" id="KW-0732">Signal</keyword>
<dbReference type="Proteomes" id="UP000075243">
    <property type="component" value="Chromosome 9"/>
</dbReference>
<dbReference type="SUPFAM" id="SSF47699">
    <property type="entry name" value="Bifunctional inhibitor/lipid-transfer protein/seed storage 2S albumin"/>
    <property type="match status" value="1"/>
</dbReference>
<evidence type="ECO:0000256" key="5">
    <source>
        <dbReference type="ARBA" id="ARBA00022729"/>
    </source>
</evidence>
<keyword evidence="13" id="KW-1185">Reference proteome</keyword>
<evidence type="ECO:0000256" key="9">
    <source>
        <dbReference type="SAM" id="MobiDB-lite"/>
    </source>
</evidence>
<evidence type="ECO:0000256" key="1">
    <source>
        <dbReference type="ARBA" id="ARBA00004609"/>
    </source>
</evidence>
<dbReference type="InterPro" id="IPR043325">
    <property type="entry name" value="LTSS"/>
</dbReference>
<feature type="domain" description="Bifunctional inhibitor/plant lipid transfer protein/seed storage helical" evidence="11">
    <location>
        <begin position="36"/>
        <end position="114"/>
    </location>
</feature>
<dbReference type="Gene3D" id="1.10.110.10">
    <property type="entry name" value="Plant lipid-transfer and hydrophobic proteins"/>
    <property type="match status" value="1"/>
</dbReference>
<evidence type="ECO:0000256" key="4">
    <source>
        <dbReference type="ARBA" id="ARBA00022622"/>
    </source>
</evidence>
<keyword evidence="6" id="KW-1015">Disulfide bond</keyword>
<dbReference type="EMBL" id="CM003611">
    <property type="protein sequence ID" value="KYP60546.1"/>
    <property type="molecule type" value="Genomic_DNA"/>
</dbReference>
<evidence type="ECO:0000256" key="7">
    <source>
        <dbReference type="ARBA" id="ARBA00023180"/>
    </source>
</evidence>
<evidence type="ECO:0000256" key="2">
    <source>
        <dbReference type="ARBA" id="ARBA00009748"/>
    </source>
</evidence>
<comment type="subcellular location">
    <subcellularLocation>
        <location evidence="1">Cell membrane</location>
        <topology evidence="1">Lipid-anchor</topology>
        <topology evidence="1">GPI-anchor</topology>
    </subcellularLocation>
</comment>
<evidence type="ECO:0000256" key="8">
    <source>
        <dbReference type="ARBA" id="ARBA00023288"/>
    </source>
</evidence>
<organism evidence="12 13">
    <name type="scientific">Cajanus cajan</name>
    <name type="common">Pigeon pea</name>
    <name type="synonym">Cajanus indicus</name>
    <dbReference type="NCBI Taxonomy" id="3821"/>
    <lineage>
        <taxon>Eukaryota</taxon>
        <taxon>Viridiplantae</taxon>
        <taxon>Streptophyta</taxon>
        <taxon>Embryophyta</taxon>
        <taxon>Tracheophyta</taxon>
        <taxon>Spermatophyta</taxon>
        <taxon>Magnoliopsida</taxon>
        <taxon>eudicotyledons</taxon>
        <taxon>Gunneridae</taxon>
        <taxon>Pentapetalae</taxon>
        <taxon>rosids</taxon>
        <taxon>fabids</taxon>
        <taxon>Fabales</taxon>
        <taxon>Fabaceae</taxon>
        <taxon>Papilionoideae</taxon>
        <taxon>50 kb inversion clade</taxon>
        <taxon>NPAAA clade</taxon>
        <taxon>indigoferoid/millettioid clade</taxon>
        <taxon>Phaseoleae</taxon>
        <taxon>Cajanus</taxon>
    </lineage>
</organism>
<dbReference type="OrthoDB" id="659547at2759"/>
<feature type="compositionally biased region" description="Low complexity" evidence="9">
    <location>
        <begin position="130"/>
        <end position="144"/>
    </location>
</feature>
<evidence type="ECO:0000313" key="13">
    <source>
        <dbReference type="Proteomes" id="UP000075243"/>
    </source>
</evidence>
<gene>
    <name evidence="12" type="ORF">KK1_022953</name>
</gene>
<feature type="chain" id="PRO_5007588820" evidence="10">
    <location>
        <begin position="28"/>
        <end position="174"/>
    </location>
</feature>
<feature type="region of interest" description="Disordered" evidence="9">
    <location>
        <begin position="122"/>
        <end position="148"/>
    </location>
</feature>
<evidence type="ECO:0000259" key="11">
    <source>
        <dbReference type="SMART" id="SM00499"/>
    </source>
</evidence>
<dbReference type="OMA" id="LTTAPNC"/>
<accession>A0A151T0G9</accession>
<dbReference type="Pfam" id="PF14368">
    <property type="entry name" value="LTP_2"/>
    <property type="match status" value="1"/>
</dbReference>
<keyword evidence="4" id="KW-0336">GPI-anchor</keyword>
<protein>
    <submittedName>
        <fullName evidence="12">Non-specific lipid-transfer protein-like protein At5g64080 family</fullName>
    </submittedName>
</protein>
<sequence length="174" mass="17423">MASSSKWFLIVCAVVAIWAVDLGQAQAQAPAPSVDCTSLALTLSDCLSFVTNDSTATKPTGTCCPSLKSVLKSAPHCLCEALKSSSQFGIVLNVTKALSLPAACKLSAPSFSSCGFSLPPSPAPAPGPSPTSATTATGTVNGAPTPSPGNAAPPLIPFSAGPLIFCLLLSLMPF</sequence>
<dbReference type="InterPro" id="IPR016140">
    <property type="entry name" value="Bifunc_inhib/LTP/seed_store"/>
</dbReference>
<keyword evidence="8" id="KW-0449">Lipoprotein</keyword>